<dbReference type="PROSITE" id="PS50893">
    <property type="entry name" value="ABC_TRANSPORTER_2"/>
    <property type="match status" value="1"/>
</dbReference>
<dbReference type="InterPro" id="IPR017871">
    <property type="entry name" value="ABC_transporter-like_CS"/>
</dbReference>
<protein>
    <recommendedName>
        <fullName evidence="4">ABC-type quaternary amine transporter</fullName>
        <ecNumber evidence="4">7.6.2.9</ecNumber>
    </recommendedName>
</protein>
<dbReference type="RefSeq" id="WP_317695845.1">
    <property type="nucleotide sequence ID" value="NZ_AP026801.1"/>
</dbReference>
<dbReference type="AlphaFoldDB" id="A0AAU9D0L2"/>
<dbReference type="GO" id="GO:0005524">
    <property type="term" value="F:ATP binding"/>
    <property type="evidence" value="ECO:0007669"/>
    <property type="project" value="UniProtKB-KW"/>
</dbReference>
<evidence type="ECO:0000256" key="4">
    <source>
        <dbReference type="ARBA" id="ARBA00066388"/>
    </source>
</evidence>
<dbReference type="Proteomes" id="UP001321804">
    <property type="component" value="Chromosome"/>
</dbReference>
<dbReference type="InterPro" id="IPR027417">
    <property type="entry name" value="P-loop_NTPase"/>
</dbReference>
<dbReference type="SMART" id="SM00382">
    <property type="entry name" value="AAA"/>
    <property type="match status" value="1"/>
</dbReference>
<dbReference type="InterPro" id="IPR050093">
    <property type="entry name" value="ABC_SmlMolc_Importer"/>
</dbReference>
<name>A0AAU9D0L2_9LACO</name>
<evidence type="ECO:0000259" key="5">
    <source>
        <dbReference type="PROSITE" id="PS50893"/>
    </source>
</evidence>
<dbReference type="Pfam" id="PF00005">
    <property type="entry name" value="ABC_tran"/>
    <property type="match status" value="1"/>
</dbReference>
<gene>
    <name evidence="6" type="ORF">KIMC2_16500</name>
</gene>
<evidence type="ECO:0000256" key="1">
    <source>
        <dbReference type="ARBA" id="ARBA00022448"/>
    </source>
</evidence>
<dbReference type="GO" id="GO:0015418">
    <property type="term" value="F:ABC-type quaternary ammonium compound transporting activity"/>
    <property type="evidence" value="ECO:0007669"/>
    <property type="project" value="UniProtKB-EC"/>
</dbReference>
<keyword evidence="2" id="KW-0547">Nucleotide-binding</keyword>
<dbReference type="EC" id="7.6.2.9" evidence="4"/>
<dbReference type="EMBL" id="AP026801">
    <property type="protein sequence ID" value="BDR57088.1"/>
    <property type="molecule type" value="Genomic_DNA"/>
</dbReference>
<dbReference type="SUPFAM" id="SSF52540">
    <property type="entry name" value="P-loop containing nucleoside triphosphate hydrolases"/>
    <property type="match status" value="1"/>
</dbReference>
<dbReference type="Gene3D" id="3.40.50.300">
    <property type="entry name" value="P-loop containing nucleotide triphosphate hydrolases"/>
    <property type="match status" value="1"/>
</dbReference>
<evidence type="ECO:0000313" key="7">
    <source>
        <dbReference type="Proteomes" id="UP001321804"/>
    </source>
</evidence>
<keyword evidence="3 6" id="KW-0067">ATP-binding</keyword>
<reference evidence="6 7" key="1">
    <citation type="journal article" date="2023" name="Microbiol. Spectr.">
        <title>Symbiosis of Carpenter Bees with Uncharacterized Lactic Acid Bacteria Showing NAD Auxotrophy.</title>
        <authorList>
            <person name="Kawasaki S."/>
            <person name="Ozawa K."/>
            <person name="Mori T."/>
            <person name="Yamamoto A."/>
            <person name="Ito M."/>
            <person name="Ohkuma M."/>
            <person name="Sakamoto M."/>
            <person name="Matsutani M."/>
        </authorList>
    </citation>
    <scope>NUCLEOTIDE SEQUENCE [LARGE SCALE GENOMIC DNA]</scope>
    <source>
        <strain evidence="6 7">KimC2</strain>
    </source>
</reference>
<evidence type="ECO:0000313" key="6">
    <source>
        <dbReference type="EMBL" id="BDR57088.1"/>
    </source>
</evidence>
<evidence type="ECO:0000256" key="3">
    <source>
        <dbReference type="ARBA" id="ARBA00022840"/>
    </source>
</evidence>
<accession>A0AAU9D0L2</accession>
<dbReference type="KEGG" id="xak:KIMC2_16500"/>
<dbReference type="PANTHER" id="PTHR42781">
    <property type="entry name" value="SPERMIDINE/PUTRESCINE IMPORT ATP-BINDING PROTEIN POTA"/>
    <property type="match status" value="1"/>
</dbReference>
<feature type="domain" description="ABC transporter" evidence="5">
    <location>
        <begin position="6"/>
        <end position="241"/>
    </location>
</feature>
<keyword evidence="1" id="KW-0813">Transport</keyword>
<dbReference type="FunFam" id="3.40.50.300:FF:000425">
    <property type="entry name" value="Probable ABC transporter, ATP-binding subunit"/>
    <property type="match status" value="1"/>
</dbReference>
<dbReference type="PROSITE" id="PS00211">
    <property type="entry name" value="ABC_TRANSPORTER_1"/>
    <property type="match status" value="1"/>
</dbReference>
<dbReference type="PANTHER" id="PTHR42781:SF4">
    <property type="entry name" value="SPERMIDINE_PUTRESCINE IMPORT ATP-BINDING PROTEIN POTA"/>
    <property type="match status" value="1"/>
</dbReference>
<dbReference type="GO" id="GO:0016887">
    <property type="term" value="F:ATP hydrolysis activity"/>
    <property type="evidence" value="ECO:0007669"/>
    <property type="project" value="InterPro"/>
</dbReference>
<sequence>MYNVAIKFEGVTKTFQNRKIIDNLSFEVIAGKFITILGTSGSGKTTILKMINGLLEPDEGRVKVNGYDIKKVNIINLRRNIGYVVQEIGLFPQMTVEQNISVVPELLGWQKREIADQVNLLMKMIKLPMDKYRDRYPKQLSGGQQQRVGVARALAANPKIMLFDEPFGAVDAITRNDLQKEIKKIHQELEPKTFIFVTHDIHEALYLGDQVMIVDQGKISQFDTPRNIVQNPKSEFIKRLLDTIYQEDALWSSLK</sequence>
<keyword evidence="7" id="KW-1185">Reference proteome</keyword>
<dbReference type="InterPro" id="IPR003593">
    <property type="entry name" value="AAA+_ATPase"/>
</dbReference>
<evidence type="ECO:0000256" key="2">
    <source>
        <dbReference type="ARBA" id="ARBA00022741"/>
    </source>
</evidence>
<proteinExistence type="predicted"/>
<dbReference type="InterPro" id="IPR003439">
    <property type="entry name" value="ABC_transporter-like_ATP-bd"/>
</dbReference>
<organism evidence="6 7">
    <name type="scientific">Xylocopilactobacillus apis</name>
    <dbReference type="NCBI Taxonomy" id="2932183"/>
    <lineage>
        <taxon>Bacteria</taxon>
        <taxon>Bacillati</taxon>
        <taxon>Bacillota</taxon>
        <taxon>Bacilli</taxon>
        <taxon>Lactobacillales</taxon>
        <taxon>Lactobacillaceae</taxon>
        <taxon>Xylocopilactobacillus</taxon>
    </lineage>
</organism>